<dbReference type="GO" id="GO:0070740">
    <property type="term" value="F:tubulin-glutamic acid ligase activity"/>
    <property type="evidence" value="ECO:0007669"/>
    <property type="project" value="TreeGrafter"/>
</dbReference>
<dbReference type="Proteomes" id="UP000009168">
    <property type="component" value="Unassembled WGS sequence"/>
</dbReference>
<dbReference type="InParanoid" id="Q233X8"/>
<dbReference type="GO" id="GO:0036064">
    <property type="term" value="C:ciliary basal body"/>
    <property type="evidence" value="ECO:0007669"/>
    <property type="project" value="TreeGrafter"/>
</dbReference>
<dbReference type="GO" id="GO:0000226">
    <property type="term" value="P:microtubule cytoskeleton organization"/>
    <property type="evidence" value="ECO:0007669"/>
    <property type="project" value="TreeGrafter"/>
</dbReference>
<proteinExistence type="predicted"/>
<comment type="catalytic activity">
    <reaction evidence="5">
        <text>L-glutamyl-[protein] + L-glutamate + ATP = gamma-L-glutamyl-L-glutamyl-[protein] + ADP + phosphate + H(+)</text>
        <dbReference type="Rhea" id="RHEA:60144"/>
        <dbReference type="Rhea" id="RHEA-COMP:10208"/>
        <dbReference type="Rhea" id="RHEA-COMP:15517"/>
        <dbReference type="ChEBI" id="CHEBI:15378"/>
        <dbReference type="ChEBI" id="CHEBI:29973"/>
        <dbReference type="ChEBI" id="CHEBI:29985"/>
        <dbReference type="ChEBI" id="CHEBI:30616"/>
        <dbReference type="ChEBI" id="CHEBI:43474"/>
        <dbReference type="ChEBI" id="CHEBI:143622"/>
        <dbReference type="ChEBI" id="CHEBI:456216"/>
    </reaction>
    <physiologicalReaction direction="left-to-right" evidence="5">
        <dbReference type="Rhea" id="RHEA:60145"/>
    </physiologicalReaction>
</comment>
<dbReference type="PANTHER" id="PTHR12241:SF145">
    <property type="entry name" value="TUBULIN POLYGLUTAMYLASE TTLL5"/>
    <property type="match status" value="1"/>
</dbReference>
<dbReference type="InterPro" id="IPR004344">
    <property type="entry name" value="TTL/TTLL_fam"/>
</dbReference>
<dbReference type="AlphaFoldDB" id="Q233X8"/>
<dbReference type="PANTHER" id="PTHR12241">
    <property type="entry name" value="TUBULIN POLYGLUTAMYLASE"/>
    <property type="match status" value="1"/>
</dbReference>
<dbReference type="Gene3D" id="3.30.470.20">
    <property type="entry name" value="ATP-grasp fold, B domain"/>
    <property type="match status" value="1"/>
</dbReference>
<evidence type="ECO:0000256" key="4">
    <source>
        <dbReference type="ARBA" id="ARBA00041448"/>
    </source>
</evidence>
<feature type="compositionally biased region" description="Polar residues" evidence="6">
    <location>
        <begin position="31"/>
        <end position="41"/>
    </location>
</feature>
<dbReference type="RefSeq" id="XP_001012051.2">
    <property type="nucleotide sequence ID" value="XM_001012051.2"/>
</dbReference>
<dbReference type="EMBL" id="GG662768">
    <property type="protein sequence ID" value="EAR91806.2"/>
    <property type="molecule type" value="Genomic_DNA"/>
</dbReference>
<evidence type="ECO:0000256" key="5">
    <source>
        <dbReference type="ARBA" id="ARBA00049274"/>
    </source>
</evidence>
<feature type="region of interest" description="Disordered" evidence="6">
    <location>
        <begin position="649"/>
        <end position="689"/>
    </location>
</feature>
<dbReference type="PROSITE" id="PS51221">
    <property type="entry name" value="TTL"/>
    <property type="match status" value="1"/>
</dbReference>
<evidence type="ECO:0000313" key="7">
    <source>
        <dbReference type="EMBL" id="EAR91806.2"/>
    </source>
</evidence>
<keyword evidence="3" id="KW-0067">ATP-binding</keyword>
<protein>
    <recommendedName>
        <fullName evidence="4">Tubulin--tyrosine ligase-like protein 5</fullName>
    </recommendedName>
</protein>
<evidence type="ECO:0000313" key="8">
    <source>
        <dbReference type="Proteomes" id="UP000009168"/>
    </source>
</evidence>
<organism evidence="7 8">
    <name type="scientific">Tetrahymena thermophila (strain SB210)</name>
    <dbReference type="NCBI Taxonomy" id="312017"/>
    <lineage>
        <taxon>Eukaryota</taxon>
        <taxon>Sar</taxon>
        <taxon>Alveolata</taxon>
        <taxon>Ciliophora</taxon>
        <taxon>Intramacronucleata</taxon>
        <taxon>Oligohymenophorea</taxon>
        <taxon>Hymenostomatida</taxon>
        <taxon>Tetrahymenina</taxon>
        <taxon>Tetrahymenidae</taxon>
        <taxon>Tetrahymena</taxon>
    </lineage>
</organism>
<feature type="compositionally biased region" description="Acidic residues" evidence="6">
    <location>
        <begin position="675"/>
        <end position="689"/>
    </location>
</feature>
<dbReference type="GO" id="GO:0015631">
    <property type="term" value="F:tubulin binding"/>
    <property type="evidence" value="ECO:0007669"/>
    <property type="project" value="TreeGrafter"/>
</dbReference>
<feature type="region of interest" description="Disordered" evidence="6">
    <location>
        <begin position="31"/>
        <end position="53"/>
    </location>
</feature>
<dbReference type="SUPFAM" id="SSF56059">
    <property type="entry name" value="Glutathione synthetase ATP-binding domain-like"/>
    <property type="match status" value="1"/>
</dbReference>
<dbReference type="Pfam" id="PF03133">
    <property type="entry name" value="TTL"/>
    <property type="match status" value="1"/>
</dbReference>
<dbReference type="eggNOG" id="KOG2156">
    <property type="taxonomic scope" value="Eukaryota"/>
</dbReference>
<evidence type="ECO:0000256" key="3">
    <source>
        <dbReference type="ARBA" id="ARBA00022840"/>
    </source>
</evidence>
<gene>
    <name evidence="7" type="ORF">TTHERM_00985000</name>
</gene>
<accession>Q233X8</accession>
<keyword evidence="1 7" id="KW-0436">Ligase</keyword>
<keyword evidence="2" id="KW-0547">Nucleotide-binding</keyword>
<dbReference type="GO" id="GO:0005524">
    <property type="term" value="F:ATP binding"/>
    <property type="evidence" value="ECO:0007669"/>
    <property type="project" value="UniProtKB-KW"/>
</dbReference>
<reference evidence="8" key="1">
    <citation type="journal article" date="2006" name="PLoS Biol.">
        <title>Macronuclear genome sequence of the ciliate Tetrahymena thermophila, a model eukaryote.</title>
        <authorList>
            <person name="Eisen J.A."/>
            <person name="Coyne R.S."/>
            <person name="Wu M."/>
            <person name="Wu D."/>
            <person name="Thiagarajan M."/>
            <person name="Wortman J.R."/>
            <person name="Badger J.H."/>
            <person name="Ren Q."/>
            <person name="Amedeo P."/>
            <person name="Jones K.M."/>
            <person name="Tallon L.J."/>
            <person name="Delcher A.L."/>
            <person name="Salzberg S.L."/>
            <person name="Silva J.C."/>
            <person name="Haas B.J."/>
            <person name="Majoros W.H."/>
            <person name="Farzad M."/>
            <person name="Carlton J.M."/>
            <person name="Smith R.K. Jr."/>
            <person name="Garg J."/>
            <person name="Pearlman R.E."/>
            <person name="Karrer K.M."/>
            <person name="Sun L."/>
            <person name="Manning G."/>
            <person name="Elde N.C."/>
            <person name="Turkewitz A.P."/>
            <person name="Asai D.J."/>
            <person name="Wilkes D.E."/>
            <person name="Wang Y."/>
            <person name="Cai H."/>
            <person name="Collins K."/>
            <person name="Stewart B.A."/>
            <person name="Lee S.R."/>
            <person name="Wilamowska K."/>
            <person name="Weinberg Z."/>
            <person name="Ruzzo W.L."/>
            <person name="Wloga D."/>
            <person name="Gaertig J."/>
            <person name="Frankel J."/>
            <person name="Tsao C.-C."/>
            <person name="Gorovsky M.A."/>
            <person name="Keeling P.J."/>
            <person name="Waller R.F."/>
            <person name="Patron N.J."/>
            <person name="Cherry J.M."/>
            <person name="Stover N.A."/>
            <person name="Krieger C.J."/>
            <person name="del Toro C."/>
            <person name="Ryder H.F."/>
            <person name="Williamson S.C."/>
            <person name="Barbeau R.A."/>
            <person name="Hamilton E.P."/>
            <person name="Orias E."/>
        </authorList>
    </citation>
    <scope>NUCLEOTIDE SEQUENCE [LARGE SCALE GENOMIC DNA]</scope>
    <source>
        <strain evidence="8">SB210</strain>
    </source>
</reference>
<name>Q233X8_TETTS</name>
<evidence type="ECO:0000256" key="1">
    <source>
        <dbReference type="ARBA" id="ARBA00022598"/>
    </source>
</evidence>
<evidence type="ECO:0000256" key="2">
    <source>
        <dbReference type="ARBA" id="ARBA00022741"/>
    </source>
</evidence>
<dbReference type="HOGENOM" id="CLU_270586_0_0_1"/>
<evidence type="ECO:0000256" key="6">
    <source>
        <dbReference type="SAM" id="MobiDB-lite"/>
    </source>
</evidence>
<dbReference type="KEGG" id="tet:TTHERM_00985000"/>
<keyword evidence="8" id="KW-1185">Reference proteome</keyword>
<sequence>MNNSSPIRVNSYLQSNNQAWQLAQQICQSATKSNQQNTSSIERPHSQIQGQASQQIQLNGYNFQGHTSIISNGNYQHQLHHQKVAISESPQRPQQQIINNQIIKLEALGVQKDNPNQIFSFHHQNGYFKKKNYSAAVKRNLSQQVSQQLFNCELKGINPQHNIFCDQNKGSHLRSSSNHVNPYIQQKINGFQQSVLQNKTLYYGSNASNSLLSSQPQKIDIFARSTYYVRPLQELVQLNSGKRILDPQSYANAENINQLEQPEKALIQEIECNQQETNTSLNIDDSSKHNQRNLSINEGKIQKEIIGLQNQSFGIHCDNPNKRLSDSITIQAPFSSHNYDFQQEDYKLQRVTLNPVYKTEQNIERLEPIENGDQFTPQSSNLEQKKSKKIQNFPDQMQFSETKRQIKQAELFRISSPLKYIKSNAQFKLRSISQQDPALKNVLQVQESPIKQIYQEREVIVKQSITNTNFANNPLMVTSSIEKTIDFQPNNNIQDEKERIISKSYSAVKKSLAERTSRSQNPHEILNRTQNVIQMYQSQNSYNSNYGSIRKSKNHYSFTKKQKEEKIEQIILKCTDKTYFDPAGDMRNELQQQQQKVSTLNKNDFKVGINSEKASPKSQTVIQKYGINQSEQKEGDQAKKVFVFKKNINKNEEDDDDEEKNQNNSDSDSSKDLDVDSDEDEDEDENDLEDSIDQALINSAYEPSTECSASFQPPVLQPNRYNKLLLLKSVYENRPLTVFFPYPPQCGDIIRNSSRTVVATDYEEKRFDMRFKVTTNSLNRCVGHAFQYAGIRETEDNDWNMVWSTGRDNRVKNMIKYQKINHFPQYWNMGRKDCLWKNLSKVKRKFPQEYDFIPNTYILQHQSDWDRFLAKRDDAEKGKLWIMKPSNQAQGKNIKMISKRSKVQRKQEYIICEYVANPHLIDGLKYDLRIYVLVTSYDPLRIYIFDDGLTRFATEKYSTNTKELSKRYVHLTNYSLNKNNPNFKKNKDANEDSEGSKWSLKALFRKYTEMGVNTAQLWDRIKDIVIKTCIATEPYMTDQYVKCENHRTNCFELYGFDILIDDTLKPWLLEVNVRPSLSSSSPLDRRIKHTLVCDTFNLIGIQPYDKRKFEEDQRKKIPGVSDQKRGFSKNLKDLSDLNEFNCLQKLSPEDWNMLFETDEENYRTGHFERIFPPPKDKIDFYLKFFEYERYNNIIIRSWVKSSTNFLEKILKKVYEFNV</sequence>
<dbReference type="GeneID" id="7846652"/>
<dbReference type="OrthoDB" id="443277at2759"/>